<dbReference type="RefSeq" id="WP_279250437.1">
    <property type="nucleotide sequence ID" value="NZ_SHNO01000001.1"/>
</dbReference>
<accession>A0ABT3T8Y2</accession>
<proteinExistence type="predicted"/>
<dbReference type="GO" id="GO:0016829">
    <property type="term" value="F:lyase activity"/>
    <property type="evidence" value="ECO:0007669"/>
    <property type="project" value="UniProtKB-KW"/>
</dbReference>
<keyword evidence="2" id="KW-0456">Lyase</keyword>
<evidence type="ECO:0000313" key="2">
    <source>
        <dbReference type="EMBL" id="MCX2978744.1"/>
    </source>
</evidence>
<dbReference type="Pfam" id="PF13714">
    <property type="entry name" value="PEP_mutase"/>
    <property type="match status" value="1"/>
</dbReference>
<comment type="caution">
    <text evidence="2">The sequence shown here is derived from an EMBL/GenBank/DDBJ whole genome shotgun (WGS) entry which is preliminary data.</text>
</comment>
<dbReference type="CDD" id="cd00377">
    <property type="entry name" value="ICL_PEPM"/>
    <property type="match status" value="1"/>
</dbReference>
<gene>
    <name evidence="2" type="ORF">EYC82_15360</name>
</gene>
<dbReference type="EMBL" id="SHNO01000001">
    <property type="protein sequence ID" value="MCX2978744.1"/>
    <property type="molecule type" value="Genomic_DNA"/>
</dbReference>
<dbReference type="InterPro" id="IPR015813">
    <property type="entry name" value="Pyrv/PenolPyrv_kinase-like_dom"/>
</dbReference>
<dbReference type="Gene3D" id="3.20.20.60">
    <property type="entry name" value="Phosphoenolpyruvate-binding domains"/>
    <property type="match status" value="1"/>
</dbReference>
<dbReference type="SUPFAM" id="SSF51621">
    <property type="entry name" value="Phosphoenolpyruvate/pyruvate domain"/>
    <property type="match status" value="1"/>
</dbReference>
<dbReference type="InterPro" id="IPR040442">
    <property type="entry name" value="Pyrv_kinase-like_dom_sf"/>
</dbReference>
<protein>
    <submittedName>
        <fullName evidence="2">Isocitrate lyase/PEP mutase family protein</fullName>
    </submittedName>
</protein>
<reference evidence="2" key="1">
    <citation type="submission" date="2019-02" db="EMBL/GenBank/DDBJ databases">
        <authorList>
            <person name="Li S.-H."/>
        </authorList>
    </citation>
    <scope>NUCLEOTIDE SEQUENCE</scope>
    <source>
        <strain evidence="2">IMCC11814</strain>
    </source>
</reference>
<dbReference type="InterPro" id="IPR039556">
    <property type="entry name" value="ICL/PEPM"/>
</dbReference>
<sequence length="279" mass="29851">MTRDRAHLKQRLLQAEPIIAPGVYDGLSARIADKANFDALYLSGYGVSASLLARPDNGYLSADDMQFRISTLCDVLQTPLIADADTGFGDIAETISTVNIYEKAGAAGIQIEDQKIPKICGHIPGREVISREAAVDKISAAVAAREDSDFLIVARTDAREQHGLDEAIERGRQFHAAGADIIFIESPESEAEFAAIGAALSGVTLLANMVEGGRSPLLARAQLAEMGFRFIIYPVAVMATTAASLQKAYAQLAAGDVQEERVSFDKLSQLVGFEAAKKH</sequence>
<keyword evidence="3" id="KW-1185">Reference proteome</keyword>
<evidence type="ECO:0000256" key="1">
    <source>
        <dbReference type="ARBA" id="ARBA00022723"/>
    </source>
</evidence>
<evidence type="ECO:0000313" key="3">
    <source>
        <dbReference type="Proteomes" id="UP001143304"/>
    </source>
</evidence>
<name>A0ABT3T8Y2_9GAMM</name>
<dbReference type="PANTHER" id="PTHR42905:SF5">
    <property type="entry name" value="CARBOXYVINYL-CARBOXYPHOSPHONATE PHOSPHORYLMUTASE, CHLOROPLASTIC"/>
    <property type="match status" value="1"/>
</dbReference>
<organism evidence="2 3">
    <name type="scientific">Candidatus Marimicrobium litorale</name>
    <dbReference type="NCBI Taxonomy" id="2518991"/>
    <lineage>
        <taxon>Bacteria</taxon>
        <taxon>Pseudomonadati</taxon>
        <taxon>Pseudomonadota</taxon>
        <taxon>Gammaproteobacteria</taxon>
        <taxon>Cellvibrionales</taxon>
        <taxon>Halieaceae</taxon>
        <taxon>Marimicrobium</taxon>
    </lineage>
</organism>
<keyword evidence="1" id="KW-0479">Metal-binding</keyword>
<dbReference type="PANTHER" id="PTHR42905">
    <property type="entry name" value="PHOSPHOENOLPYRUVATE CARBOXYLASE"/>
    <property type="match status" value="1"/>
</dbReference>
<dbReference type="Proteomes" id="UP001143304">
    <property type="component" value="Unassembled WGS sequence"/>
</dbReference>